<dbReference type="Proteomes" id="UP000316095">
    <property type="component" value="Unassembled WGS sequence"/>
</dbReference>
<dbReference type="OrthoDB" id="32523at2"/>
<evidence type="ECO:0000256" key="1">
    <source>
        <dbReference type="ARBA" id="ARBA00023015"/>
    </source>
</evidence>
<dbReference type="InterPro" id="IPR039422">
    <property type="entry name" value="MarR/SlyA-like"/>
</dbReference>
<dbReference type="InterPro" id="IPR036390">
    <property type="entry name" value="WH_DNA-bd_sf"/>
</dbReference>
<proteinExistence type="predicted"/>
<dbReference type="RefSeq" id="WP_146506009.1">
    <property type="nucleotide sequence ID" value="NZ_SJPG01000001.1"/>
</dbReference>
<organism evidence="5 6">
    <name type="scientific">Rubinisphaera italica</name>
    <dbReference type="NCBI Taxonomy" id="2527969"/>
    <lineage>
        <taxon>Bacteria</taxon>
        <taxon>Pseudomonadati</taxon>
        <taxon>Planctomycetota</taxon>
        <taxon>Planctomycetia</taxon>
        <taxon>Planctomycetales</taxon>
        <taxon>Planctomycetaceae</taxon>
        <taxon>Rubinisphaera</taxon>
    </lineage>
</organism>
<dbReference type="Pfam" id="PF01047">
    <property type="entry name" value="MarR"/>
    <property type="match status" value="1"/>
</dbReference>
<dbReference type="GO" id="GO:0003677">
    <property type="term" value="F:DNA binding"/>
    <property type="evidence" value="ECO:0007669"/>
    <property type="project" value="UniProtKB-KW"/>
</dbReference>
<dbReference type="PROSITE" id="PS01117">
    <property type="entry name" value="HTH_MARR_1"/>
    <property type="match status" value="1"/>
</dbReference>
<accession>A0A5C5XQE0</accession>
<comment type="caution">
    <text evidence="5">The sequence shown here is derived from an EMBL/GenBank/DDBJ whole genome shotgun (WGS) entry which is preliminary data.</text>
</comment>
<dbReference type="PRINTS" id="PR00598">
    <property type="entry name" value="HTHMARR"/>
</dbReference>
<keyword evidence="3" id="KW-0804">Transcription</keyword>
<name>A0A5C5XQE0_9PLAN</name>
<dbReference type="InterPro" id="IPR023187">
    <property type="entry name" value="Tscrpt_reg_MarR-type_CS"/>
</dbReference>
<dbReference type="GO" id="GO:0003700">
    <property type="term" value="F:DNA-binding transcription factor activity"/>
    <property type="evidence" value="ECO:0007669"/>
    <property type="project" value="InterPro"/>
</dbReference>
<dbReference type="InterPro" id="IPR000835">
    <property type="entry name" value="HTH_MarR-typ"/>
</dbReference>
<keyword evidence="6" id="KW-1185">Reference proteome</keyword>
<evidence type="ECO:0000313" key="5">
    <source>
        <dbReference type="EMBL" id="TWT64285.1"/>
    </source>
</evidence>
<evidence type="ECO:0000313" key="6">
    <source>
        <dbReference type="Proteomes" id="UP000316095"/>
    </source>
</evidence>
<feature type="domain" description="HTH marR-type" evidence="4">
    <location>
        <begin position="1"/>
        <end position="143"/>
    </location>
</feature>
<evidence type="ECO:0000256" key="3">
    <source>
        <dbReference type="ARBA" id="ARBA00023163"/>
    </source>
</evidence>
<dbReference type="PANTHER" id="PTHR33164:SF43">
    <property type="entry name" value="HTH-TYPE TRANSCRIPTIONAL REPRESSOR YETL"/>
    <property type="match status" value="1"/>
</dbReference>
<dbReference type="EMBL" id="SJPG01000001">
    <property type="protein sequence ID" value="TWT64285.1"/>
    <property type="molecule type" value="Genomic_DNA"/>
</dbReference>
<gene>
    <name evidence="5" type="primary">slyA</name>
    <name evidence="5" type="ORF">Pan54_50470</name>
</gene>
<sequence>MSGSKQLHESCDGVGFWIVSTAHAFRQALECQLTHKGITFRQWEVLSLLSKDGEQPQSDLADKMGLEAQTLAGIIARMERDGWLQRKGCCSDRRRKLISATAKAKKIQQEMHECCELVRNQAVQGLGQKELLELKRVCELMRNNLAGDCPEPNLIPKIAETIHTQTPCKTFPLDEDTHISMDDTIAPTNSIRSRKP</sequence>
<dbReference type="GO" id="GO:0006950">
    <property type="term" value="P:response to stress"/>
    <property type="evidence" value="ECO:0007669"/>
    <property type="project" value="TreeGrafter"/>
</dbReference>
<dbReference type="Gene3D" id="1.10.10.10">
    <property type="entry name" value="Winged helix-like DNA-binding domain superfamily/Winged helix DNA-binding domain"/>
    <property type="match status" value="1"/>
</dbReference>
<evidence type="ECO:0000256" key="2">
    <source>
        <dbReference type="ARBA" id="ARBA00023125"/>
    </source>
</evidence>
<keyword evidence="2" id="KW-0238">DNA-binding</keyword>
<dbReference type="InterPro" id="IPR036388">
    <property type="entry name" value="WH-like_DNA-bd_sf"/>
</dbReference>
<dbReference type="SMART" id="SM00347">
    <property type="entry name" value="HTH_MARR"/>
    <property type="match status" value="1"/>
</dbReference>
<reference evidence="5 6" key="1">
    <citation type="submission" date="2019-02" db="EMBL/GenBank/DDBJ databases">
        <title>Deep-cultivation of Planctomycetes and their phenomic and genomic characterization uncovers novel biology.</title>
        <authorList>
            <person name="Wiegand S."/>
            <person name="Jogler M."/>
            <person name="Boedeker C."/>
            <person name="Pinto D."/>
            <person name="Vollmers J."/>
            <person name="Rivas-Marin E."/>
            <person name="Kohn T."/>
            <person name="Peeters S.H."/>
            <person name="Heuer A."/>
            <person name="Rast P."/>
            <person name="Oberbeckmann S."/>
            <person name="Bunk B."/>
            <person name="Jeske O."/>
            <person name="Meyerdierks A."/>
            <person name="Storesund J.E."/>
            <person name="Kallscheuer N."/>
            <person name="Luecker S."/>
            <person name="Lage O.M."/>
            <person name="Pohl T."/>
            <person name="Merkel B.J."/>
            <person name="Hornburger P."/>
            <person name="Mueller R.-W."/>
            <person name="Bruemmer F."/>
            <person name="Labrenz M."/>
            <person name="Spormann A.M."/>
            <person name="Op Den Camp H."/>
            <person name="Overmann J."/>
            <person name="Amann R."/>
            <person name="Jetten M.S.M."/>
            <person name="Mascher T."/>
            <person name="Medema M.H."/>
            <person name="Devos D.P."/>
            <person name="Kaster A.-K."/>
            <person name="Ovreas L."/>
            <person name="Rohde M."/>
            <person name="Galperin M.Y."/>
            <person name="Jogler C."/>
        </authorList>
    </citation>
    <scope>NUCLEOTIDE SEQUENCE [LARGE SCALE GENOMIC DNA]</scope>
    <source>
        <strain evidence="5 6">Pan54</strain>
    </source>
</reference>
<dbReference type="SUPFAM" id="SSF46785">
    <property type="entry name" value="Winged helix' DNA-binding domain"/>
    <property type="match status" value="1"/>
</dbReference>
<dbReference type="AlphaFoldDB" id="A0A5C5XQE0"/>
<keyword evidence="1" id="KW-0805">Transcription regulation</keyword>
<protein>
    <submittedName>
        <fullName evidence="5">Transcriptional regulator SlyA</fullName>
    </submittedName>
</protein>
<dbReference type="PANTHER" id="PTHR33164">
    <property type="entry name" value="TRANSCRIPTIONAL REGULATOR, MARR FAMILY"/>
    <property type="match status" value="1"/>
</dbReference>
<dbReference type="PROSITE" id="PS50995">
    <property type="entry name" value="HTH_MARR_2"/>
    <property type="match status" value="1"/>
</dbReference>
<evidence type="ECO:0000259" key="4">
    <source>
        <dbReference type="PROSITE" id="PS50995"/>
    </source>
</evidence>